<dbReference type="InParanoid" id="A0A369JZ72"/>
<accession>A0A369JZ72</accession>
<sequence>MPFKSLFALLPIVISSNAAVTDKGKVLTVKKMYHIVIDKSFFLMGGAAVLWASFRGKTGQDMIDMQDD</sequence>
<reference evidence="3" key="1">
    <citation type="submission" date="2018-04" db="EMBL/GenBank/DDBJ databases">
        <title>Whole genome sequencing of Hypsizygus marmoreus.</title>
        <authorList>
            <person name="Choi I.-G."/>
            <person name="Min B."/>
            <person name="Kim J.-G."/>
            <person name="Kim S."/>
            <person name="Oh Y.-L."/>
            <person name="Kong W.-S."/>
            <person name="Park H."/>
            <person name="Jeong J."/>
            <person name="Song E.-S."/>
        </authorList>
    </citation>
    <scope>NUCLEOTIDE SEQUENCE [LARGE SCALE GENOMIC DNA]</scope>
    <source>
        <strain evidence="3">51987-8</strain>
    </source>
</reference>
<evidence type="ECO:0000256" key="2">
    <source>
        <dbReference type="SAM" id="SignalP"/>
    </source>
</evidence>
<dbReference type="AlphaFoldDB" id="A0A369JZ72"/>
<protein>
    <submittedName>
        <fullName evidence="3">Uncharacterized protein</fullName>
    </submittedName>
</protein>
<gene>
    <name evidence="3" type="ORF">Hypma_003189</name>
</gene>
<comment type="caution">
    <text evidence="3">The sequence shown here is derived from an EMBL/GenBank/DDBJ whole genome shotgun (WGS) entry which is preliminary data.</text>
</comment>
<organism evidence="3 4">
    <name type="scientific">Hypsizygus marmoreus</name>
    <name type="common">White beech mushroom</name>
    <name type="synonym">Agaricus marmoreus</name>
    <dbReference type="NCBI Taxonomy" id="39966"/>
    <lineage>
        <taxon>Eukaryota</taxon>
        <taxon>Fungi</taxon>
        <taxon>Dikarya</taxon>
        <taxon>Basidiomycota</taxon>
        <taxon>Agaricomycotina</taxon>
        <taxon>Agaricomycetes</taxon>
        <taxon>Agaricomycetidae</taxon>
        <taxon>Agaricales</taxon>
        <taxon>Tricholomatineae</taxon>
        <taxon>Lyophyllaceae</taxon>
        <taxon>Hypsizygus</taxon>
    </lineage>
</organism>
<evidence type="ECO:0000256" key="1">
    <source>
        <dbReference type="SAM" id="Phobius"/>
    </source>
</evidence>
<evidence type="ECO:0000313" key="4">
    <source>
        <dbReference type="Proteomes" id="UP000076154"/>
    </source>
</evidence>
<name>A0A369JZ72_HYPMA</name>
<keyword evidence="1" id="KW-0812">Transmembrane</keyword>
<feature type="chain" id="PRO_5016934384" evidence="2">
    <location>
        <begin position="19"/>
        <end position="68"/>
    </location>
</feature>
<feature type="transmembrane region" description="Helical" evidence="1">
    <location>
        <begin position="34"/>
        <end position="54"/>
    </location>
</feature>
<keyword evidence="1" id="KW-0472">Membrane</keyword>
<evidence type="ECO:0000313" key="3">
    <source>
        <dbReference type="EMBL" id="RDB27661.1"/>
    </source>
</evidence>
<proteinExistence type="predicted"/>
<dbReference type="OrthoDB" id="3025387at2759"/>
<dbReference type="Proteomes" id="UP000076154">
    <property type="component" value="Unassembled WGS sequence"/>
</dbReference>
<feature type="signal peptide" evidence="2">
    <location>
        <begin position="1"/>
        <end position="18"/>
    </location>
</feature>
<dbReference type="EMBL" id="LUEZ02000014">
    <property type="protein sequence ID" value="RDB27661.1"/>
    <property type="molecule type" value="Genomic_DNA"/>
</dbReference>
<keyword evidence="4" id="KW-1185">Reference proteome</keyword>
<keyword evidence="1" id="KW-1133">Transmembrane helix</keyword>
<keyword evidence="2" id="KW-0732">Signal</keyword>